<dbReference type="Proteomes" id="UP000664601">
    <property type="component" value="Unassembled WGS sequence"/>
</dbReference>
<reference evidence="1 2" key="1">
    <citation type="submission" date="2021-03" db="EMBL/GenBank/DDBJ databases">
        <title>Enterococcal diversity collection.</title>
        <authorList>
            <person name="Gilmore M.S."/>
            <person name="Schwartzman J."/>
            <person name="Van Tyne D."/>
            <person name="Martin M."/>
            <person name="Earl A.M."/>
            <person name="Manson A.L."/>
            <person name="Straub T."/>
            <person name="Salamzade R."/>
            <person name="Saavedra J."/>
            <person name="Lebreton F."/>
            <person name="Prichula J."/>
            <person name="Schaufler K."/>
            <person name="Gaca A."/>
            <person name="Sgardioli B."/>
            <person name="Wagenaar J."/>
            <person name="Strong T."/>
        </authorList>
    </citation>
    <scope>NUCLEOTIDE SEQUENCE [LARGE SCALE GENOMIC DNA]</scope>
    <source>
        <strain evidence="1 2">669A</strain>
    </source>
</reference>
<sequence>MIKWHRKEGVKMEPVEVFLQFSASALKVTILKSFYCNRNISLQDFQMIYHKMPHQATACLWELCNEGLIQRNDLAFQLTELGQEYVAILEELALWQEKQQLNGGIFRDSRNNDLFSK</sequence>
<name>A0ABS3L7V6_9ENTE</name>
<evidence type="ECO:0008006" key="3">
    <source>
        <dbReference type="Google" id="ProtNLM"/>
    </source>
</evidence>
<dbReference type="EMBL" id="JAFREM010000010">
    <property type="protein sequence ID" value="MBO1305714.1"/>
    <property type="molecule type" value="Genomic_DNA"/>
</dbReference>
<dbReference type="InterPro" id="IPR036390">
    <property type="entry name" value="WH_DNA-bd_sf"/>
</dbReference>
<dbReference type="InterPro" id="IPR036388">
    <property type="entry name" value="WH-like_DNA-bd_sf"/>
</dbReference>
<dbReference type="RefSeq" id="WP_207672652.1">
    <property type="nucleotide sequence ID" value="NZ_JAFREM010000010.1"/>
</dbReference>
<accession>A0ABS3L7V6</accession>
<keyword evidence="2" id="KW-1185">Reference proteome</keyword>
<dbReference type="SUPFAM" id="SSF46785">
    <property type="entry name" value="Winged helix' DNA-binding domain"/>
    <property type="match status" value="1"/>
</dbReference>
<organism evidence="1 2">
    <name type="scientific">Candidatus Enterococcus moelleringii</name>
    <dbReference type="NCBI Taxonomy" id="2815325"/>
    <lineage>
        <taxon>Bacteria</taxon>
        <taxon>Bacillati</taxon>
        <taxon>Bacillota</taxon>
        <taxon>Bacilli</taxon>
        <taxon>Lactobacillales</taxon>
        <taxon>Enterococcaceae</taxon>
        <taxon>Enterococcus</taxon>
    </lineage>
</organism>
<evidence type="ECO:0000313" key="1">
    <source>
        <dbReference type="EMBL" id="MBO1305714.1"/>
    </source>
</evidence>
<protein>
    <recommendedName>
        <fullName evidence="3">ArnR1-like winged helix-turn-helix domain-containing protein</fullName>
    </recommendedName>
</protein>
<comment type="caution">
    <text evidence="1">The sequence shown here is derived from an EMBL/GenBank/DDBJ whole genome shotgun (WGS) entry which is preliminary data.</text>
</comment>
<evidence type="ECO:0000313" key="2">
    <source>
        <dbReference type="Proteomes" id="UP000664601"/>
    </source>
</evidence>
<gene>
    <name evidence="1" type="ORF">JZO70_06065</name>
</gene>
<dbReference type="Gene3D" id="1.10.10.10">
    <property type="entry name" value="Winged helix-like DNA-binding domain superfamily/Winged helix DNA-binding domain"/>
    <property type="match status" value="1"/>
</dbReference>
<proteinExistence type="predicted"/>